<evidence type="ECO:0000313" key="4">
    <source>
        <dbReference type="Proteomes" id="UP001172054"/>
    </source>
</evidence>
<dbReference type="Proteomes" id="UP001172054">
    <property type="component" value="Unassembled WGS sequence"/>
</dbReference>
<feature type="domain" description="Abortive infection phage resistance protein N-terminal" evidence="2">
    <location>
        <begin position="30"/>
        <end position="183"/>
    </location>
</feature>
<dbReference type="EMBL" id="JAUJWW010000004">
    <property type="protein sequence ID" value="MDN7227869.1"/>
    <property type="molecule type" value="Genomic_DNA"/>
</dbReference>
<evidence type="ECO:0000313" key="3">
    <source>
        <dbReference type="EMBL" id="MDN7227869.1"/>
    </source>
</evidence>
<dbReference type="Pfam" id="PF10592">
    <property type="entry name" value="AIPR"/>
    <property type="match status" value="1"/>
</dbReference>
<accession>A0ABT8MSJ7</accession>
<keyword evidence="4" id="KW-1185">Reference proteome</keyword>
<dbReference type="RefSeq" id="WP_301726440.1">
    <property type="nucleotide sequence ID" value="NZ_JAUJWW010000004.1"/>
</dbReference>
<dbReference type="InterPro" id="IPR055101">
    <property type="entry name" value="AIPR_N"/>
</dbReference>
<dbReference type="InterPro" id="IPR018891">
    <property type="entry name" value="AIPR_C"/>
</dbReference>
<gene>
    <name evidence="3" type="ORF">QWY15_11220</name>
</gene>
<feature type="domain" description="Abortive phage infection protein C-terminal" evidence="1">
    <location>
        <begin position="236"/>
        <end position="554"/>
    </location>
</feature>
<sequence length="682" mass="79783">MVTLQEFHTDFLQTTLTVAESRGLLNAQSFFELVCEELVATGELSINYTEADLRILVGRNPMEAYGFDYDEERKILSVLTHEFFQEDQIETLTKSAVEKKYKRLNNFVIKSCEGLYKQLEETSPAYSMSYNIFKRFSEKDISKFKFFLLTDGQITKNYKEDKNYSTDEYTVETRIIDIEYLYRNYNSKNADSSFEVEVEAPYLKIPTDSEVYTSYLTYLNGDQIFDIYDKYGQRLLEQNVRTFLQFRGNVNKGIKNTISGAPSDFFAFNNGITATASKAEMKGNKITKLDNFQIVNGGQTVSSIYAAKKNEKLDVSQVVVQMKLSVIDGGDTHSEFVSKVAEYANTQNKVNKSDFFSNSPFHKDMKSYSARLWVKPQTGSQKMTRWYYERVRGEYLNEQLYLTKAKQKQFLLENPKNQLIDKTFLSKSENAWLQKPYIVSRGAQYCFGDFAGYIGELLEKNQMAITENYFKDAISRIILFRTIEKMISQASWYSGGYRAQTVAYTMSYLSYWLKKQKKHFNFELIWEEQRINEKLYSIIEYIASEIHKDINNPPYGHSNVSQWCKRIDCWERVKNLQLSIDLPRVYLKDKEEVLYEKKEEKTQKKMDSGIEKQTFVLELDQYKWKQIFDYCSKPENRRGISSFGFTALSKRANNINYFPSEAQCIELYSIYERVTNEGLVVI</sequence>
<proteinExistence type="predicted"/>
<comment type="caution">
    <text evidence="3">The sequence shown here is derived from an EMBL/GenBank/DDBJ whole genome shotgun (WGS) entry which is preliminary data.</text>
</comment>
<dbReference type="Pfam" id="PF22879">
    <property type="entry name" value="AIPR_N"/>
    <property type="match status" value="1"/>
</dbReference>
<evidence type="ECO:0000259" key="1">
    <source>
        <dbReference type="Pfam" id="PF10592"/>
    </source>
</evidence>
<reference evidence="3 4" key="1">
    <citation type="submission" date="2023-06" db="EMBL/GenBank/DDBJ databases">
        <title>Novel species in genus Planococcus.</title>
        <authorList>
            <person name="Ning S."/>
        </authorList>
    </citation>
    <scope>NUCLEOTIDE SEQUENCE [LARGE SCALE GENOMIC DNA]</scope>
    <source>
        <strain evidence="3 4">N064</strain>
    </source>
</reference>
<name>A0ABT8MSJ7_9BACL</name>
<evidence type="ECO:0000259" key="2">
    <source>
        <dbReference type="Pfam" id="PF22879"/>
    </source>
</evidence>
<protein>
    <submittedName>
        <fullName evidence="3">AIPR family protein</fullName>
    </submittedName>
</protein>
<organism evidence="3 4">
    <name type="scientific">Planococcus liqunii</name>
    <dbReference type="NCBI Taxonomy" id="3058394"/>
    <lineage>
        <taxon>Bacteria</taxon>
        <taxon>Bacillati</taxon>
        <taxon>Bacillota</taxon>
        <taxon>Bacilli</taxon>
        <taxon>Bacillales</taxon>
        <taxon>Caryophanaceae</taxon>
        <taxon>Planococcus</taxon>
    </lineage>
</organism>